<proteinExistence type="predicted"/>
<comment type="caution">
    <text evidence="1">The sequence shown here is derived from an EMBL/GenBank/DDBJ whole genome shotgun (WGS) entry which is preliminary data.</text>
</comment>
<dbReference type="PANTHER" id="PTHR32059">
    <property type="entry name" value="RAB11-BINDING PROTEIN RELCH"/>
    <property type="match status" value="1"/>
</dbReference>
<dbReference type="InterPro" id="IPR040362">
    <property type="entry name" value="RELCH"/>
</dbReference>
<dbReference type="GO" id="GO:0005802">
    <property type="term" value="C:trans-Golgi network"/>
    <property type="evidence" value="ECO:0007669"/>
    <property type="project" value="InterPro"/>
</dbReference>
<dbReference type="EMBL" id="JAIWYP010000009">
    <property type="protein sequence ID" value="KAH3774267.1"/>
    <property type="molecule type" value="Genomic_DNA"/>
</dbReference>
<keyword evidence="2" id="KW-1185">Reference proteome</keyword>
<evidence type="ECO:0000313" key="1">
    <source>
        <dbReference type="EMBL" id="KAH3774267.1"/>
    </source>
</evidence>
<dbReference type="GO" id="GO:0055037">
    <property type="term" value="C:recycling endosome"/>
    <property type="evidence" value="ECO:0007669"/>
    <property type="project" value="TreeGrafter"/>
</dbReference>
<dbReference type="InterPro" id="IPR006594">
    <property type="entry name" value="LisH"/>
</dbReference>
<dbReference type="GO" id="GO:0032367">
    <property type="term" value="P:intracellular cholesterol transport"/>
    <property type="evidence" value="ECO:0007669"/>
    <property type="project" value="InterPro"/>
</dbReference>
<name>A0A9D4E5K9_DREPO</name>
<reference evidence="1" key="2">
    <citation type="submission" date="2020-11" db="EMBL/GenBank/DDBJ databases">
        <authorList>
            <person name="McCartney M.A."/>
            <person name="Auch B."/>
            <person name="Kono T."/>
            <person name="Mallez S."/>
            <person name="Becker A."/>
            <person name="Gohl D.M."/>
            <person name="Silverstein K.A.T."/>
            <person name="Koren S."/>
            <person name="Bechman K.B."/>
            <person name="Herman A."/>
            <person name="Abrahante J.E."/>
            <person name="Garbe J."/>
        </authorList>
    </citation>
    <scope>NUCLEOTIDE SEQUENCE</scope>
    <source>
        <strain evidence="1">Duluth1</strain>
        <tissue evidence="1">Whole animal</tissue>
    </source>
</reference>
<dbReference type="AlphaFoldDB" id="A0A9D4E5K9"/>
<sequence>MFNEKKYTYNKKQIYTFTILIFSNPICDLFKNAILETEHAIVEASEDAKEGLRTDETIRMMEKKALNFLVNGYLLQINNKLTAVTFSEENEDQVVILLFTVHFSLALGKQV</sequence>
<reference evidence="1" key="1">
    <citation type="journal article" date="2019" name="bioRxiv">
        <title>The Genome of the Zebra Mussel, Dreissena polymorpha: A Resource for Invasive Species Research.</title>
        <authorList>
            <person name="McCartney M.A."/>
            <person name="Auch B."/>
            <person name="Kono T."/>
            <person name="Mallez S."/>
            <person name="Zhang Y."/>
            <person name="Obille A."/>
            <person name="Becker A."/>
            <person name="Abrahante J.E."/>
            <person name="Garbe J."/>
            <person name="Badalamenti J.P."/>
            <person name="Herman A."/>
            <person name="Mangelson H."/>
            <person name="Liachko I."/>
            <person name="Sullivan S."/>
            <person name="Sone E.D."/>
            <person name="Koren S."/>
            <person name="Silverstein K.A.T."/>
            <person name="Beckman K.B."/>
            <person name="Gohl D.M."/>
        </authorList>
    </citation>
    <scope>NUCLEOTIDE SEQUENCE</scope>
    <source>
        <strain evidence="1">Duluth1</strain>
        <tissue evidence="1">Whole animal</tissue>
    </source>
</reference>
<accession>A0A9D4E5K9</accession>
<evidence type="ECO:0000313" key="2">
    <source>
        <dbReference type="Proteomes" id="UP000828390"/>
    </source>
</evidence>
<gene>
    <name evidence="1" type="ORF">DPMN_175643</name>
</gene>
<organism evidence="1 2">
    <name type="scientific">Dreissena polymorpha</name>
    <name type="common">Zebra mussel</name>
    <name type="synonym">Mytilus polymorpha</name>
    <dbReference type="NCBI Taxonomy" id="45954"/>
    <lineage>
        <taxon>Eukaryota</taxon>
        <taxon>Metazoa</taxon>
        <taxon>Spiralia</taxon>
        <taxon>Lophotrochozoa</taxon>
        <taxon>Mollusca</taxon>
        <taxon>Bivalvia</taxon>
        <taxon>Autobranchia</taxon>
        <taxon>Heteroconchia</taxon>
        <taxon>Euheterodonta</taxon>
        <taxon>Imparidentia</taxon>
        <taxon>Neoheterodontei</taxon>
        <taxon>Myida</taxon>
        <taxon>Dreissenoidea</taxon>
        <taxon>Dreissenidae</taxon>
        <taxon>Dreissena</taxon>
    </lineage>
</organism>
<dbReference type="PROSITE" id="PS50896">
    <property type="entry name" value="LISH"/>
    <property type="match status" value="1"/>
</dbReference>
<dbReference type="Proteomes" id="UP000828390">
    <property type="component" value="Unassembled WGS sequence"/>
</dbReference>
<protein>
    <submittedName>
        <fullName evidence="1">Uncharacterized protein</fullName>
    </submittedName>
</protein>
<dbReference type="PANTHER" id="PTHR32059:SF0">
    <property type="entry name" value="RAB11-BINDING PROTEIN RELCH"/>
    <property type="match status" value="1"/>
</dbReference>